<feature type="domain" description="Probable histone-arginine methyltransferase CARM1-like N-terminal PH" evidence="1">
    <location>
        <begin position="12"/>
        <end position="95"/>
    </location>
</feature>
<name>A0AAP0JQG3_9MAGN</name>
<evidence type="ECO:0000313" key="2">
    <source>
        <dbReference type="EMBL" id="KAK9138313.1"/>
    </source>
</evidence>
<dbReference type="Proteomes" id="UP001417504">
    <property type="component" value="Unassembled WGS sequence"/>
</dbReference>
<gene>
    <name evidence="2" type="ORF">Sjap_008907</name>
</gene>
<organism evidence="2 3">
    <name type="scientific">Stephania japonica</name>
    <dbReference type="NCBI Taxonomy" id="461633"/>
    <lineage>
        <taxon>Eukaryota</taxon>
        <taxon>Viridiplantae</taxon>
        <taxon>Streptophyta</taxon>
        <taxon>Embryophyta</taxon>
        <taxon>Tracheophyta</taxon>
        <taxon>Spermatophyta</taxon>
        <taxon>Magnoliopsida</taxon>
        <taxon>Ranunculales</taxon>
        <taxon>Menispermaceae</taxon>
        <taxon>Menispermoideae</taxon>
        <taxon>Cissampelideae</taxon>
        <taxon>Stephania</taxon>
    </lineage>
</organism>
<evidence type="ECO:0000259" key="1">
    <source>
        <dbReference type="Pfam" id="PF25350"/>
    </source>
</evidence>
<comment type="caution">
    <text evidence="2">The sequence shown here is derived from an EMBL/GenBank/DDBJ whole genome shotgun (WGS) entry which is preliminary data.</text>
</comment>
<accession>A0AAP0JQG3</accession>
<protein>
    <recommendedName>
        <fullName evidence="1">Probable histone-arginine methyltransferase CARM1-like N-terminal PH domain-containing protein</fullName>
    </recommendedName>
</protein>
<dbReference type="InterPro" id="IPR057622">
    <property type="entry name" value="CARM1-like_PH"/>
</dbReference>
<evidence type="ECO:0000313" key="3">
    <source>
        <dbReference type="Proteomes" id="UP001417504"/>
    </source>
</evidence>
<keyword evidence="3" id="KW-1185">Reference proteome</keyword>
<dbReference type="EMBL" id="JBBNAE010000003">
    <property type="protein sequence ID" value="KAK9138313.1"/>
    <property type="molecule type" value="Genomic_DNA"/>
</dbReference>
<proteinExistence type="predicted"/>
<dbReference type="AlphaFoldDB" id="A0AAP0JQG3"/>
<reference evidence="2 3" key="1">
    <citation type="submission" date="2024-01" db="EMBL/GenBank/DDBJ databases">
        <title>Genome assemblies of Stephania.</title>
        <authorList>
            <person name="Yang L."/>
        </authorList>
    </citation>
    <scope>NUCLEOTIDE SEQUENCE [LARGE SCALE GENOMIC DNA]</scope>
    <source>
        <strain evidence="2">QJT</strain>
        <tissue evidence="2">Leaf</tissue>
    </source>
</reference>
<sequence>MEGSLGQKLNRHEFSLVSASKLPLSKESGEAAVAAARFVVESGTAQLKFHYEAELSNVVVRVDLRSAQVFELGPVESICVDEGSDGGENEKGMSTEIRWECLDILCDVLHRFGNMMFSDN</sequence>
<dbReference type="Pfam" id="PF25350">
    <property type="entry name" value="PH_PRMT_N"/>
    <property type="match status" value="1"/>
</dbReference>